<evidence type="ECO:0000313" key="2">
    <source>
        <dbReference type="EMBL" id="WDE02318.1"/>
    </source>
</evidence>
<name>A0AAE9YZC9_9GAMM</name>
<dbReference type="InterPro" id="IPR036736">
    <property type="entry name" value="ACP-like_sf"/>
</dbReference>
<organism evidence="2 3">
    <name type="scientific">Thalassomonas actiniarum</name>
    <dbReference type="NCBI Taxonomy" id="485447"/>
    <lineage>
        <taxon>Bacteria</taxon>
        <taxon>Pseudomonadati</taxon>
        <taxon>Pseudomonadota</taxon>
        <taxon>Gammaproteobacteria</taxon>
        <taxon>Alteromonadales</taxon>
        <taxon>Colwelliaceae</taxon>
        <taxon>Thalassomonas</taxon>
    </lineage>
</organism>
<protein>
    <submittedName>
        <fullName evidence="2">Acyl carrier protein</fullName>
    </submittedName>
</protein>
<dbReference type="SUPFAM" id="SSF47336">
    <property type="entry name" value="ACP-like"/>
    <property type="match status" value="1"/>
</dbReference>
<dbReference type="AlphaFoldDB" id="A0AAE9YZC9"/>
<dbReference type="Gene3D" id="1.10.1200.10">
    <property type="entry name" value="ACP-like"/>
    <property type="match status" value="1"/>
</dbReference>
<reference evidence="2 3" key="1">
    <citation type="journal article" date="2015" name="Genome Announc.">
        <title>Draft Genome Sequences of Marine Isolates of Thalassomonas viridans and Thalassomonas actiniarum.</title>
        <authorList>
            <person name="Olonade I."/>
            <person name="van Zyl L.J."/>
            <person name="Trindade M."/>
        </authorList>
    </citation>
    <scope>NUCLEOTIDE SEQUENCE [LARGE SCALE GENOMIC DNA]</scope>
    <source>
        <strain evidence="2 3">A5K-106</strain>
    </source>
</reference>
<dbReference type="InterPro" id="IPR009081">
    <property type="entry name" value="PP-bd_ACP"/>
</dbReference>
<proteinExistence type="predicted"/>
<dbReference type="KEGG" id="tact:SG35_031705"/>
<sequence>MELGQTLPELKEQVAEMLNIEAADVDVEAPLGELGVDSLNIVELILIVEQLYPNVMDPDALTFDEHTTLAQMDEQLVESSVEV</sequence>
<keyword evidence="3" id="KW-1185">Reference proteome</keyword>
<accession>A0AAE9YZC9</accession>
<dbReference type="EMBL" id="CP059736">
    <property type="protein sequence ID" value="WDE02318.1"/>
    <property type="molecule type" value="Genomic_DNA"/>
</dbReference>
<dbReference type="Pfam" id="PF00550">
    <property type="entry name" value="PP-binding"/>
    <property type="match status" value="1"/>
</dbReference>
<feature type="domain" description="Carrier" evidence="1">
    <location>
        <begin position="1"/>
        <end position="80"/>
    </location>
</feature>
<dbReference type="Proteomes" id="UP000032568">
    <property type="component" value="Chromosome pTact"/>
</dbReference>
<reference evidence="2 3" key="2">
    <citation type="journal article" date="2022" name="Mar. Drugs">
        <title>Bioassay-Guided Fractionation Leads to the Detection of Cholic Acid Generated by the Rare Thalassomonas sp.</title>
        <authorList>
            <person name="Pheiffer F."/>
            <person name="Schneider Y.K."/>
            <person name="Hansen E.H."/>
            <person name="Andersen J.H."/>
            <person name="Isaksson J."/>
            <person name="Busche T."/>
            <person name="R C."/>
            <person name="Kalinowski J."/>
            <person name="Zyl L.V."/>
            <person name="Trindade M."/>
        </authorList>
    </citation>
    <scope>NUCLEOTIDE SEQUENCE [LARGE SCALE GENOMIC DNA]</scope>
    <source>
        <strain evidence="2 3">A5K-106</strain>
    </source>
</reference>
<dbReference type="RefSeq" id="WP_044831156.1">
    <property type="nucleotide sequence ID" value="NZ_CP059736.1"/>
</dbReference>
<dbReference type="PROSITE" id="PS50075">
    <property type="entry name" value="CARRIER"/>
    <property type="match status" value="1"/>
</dbReference>
<evidence type="ECO:0000313" key="3">
    <source>
        <dbReference type="Proteomes" id="UP000032568"/>
    </source>
</evidence>
<evidence type="ECO:0000259" key="1">
    <source>
        <dbReference type="PROSITE" id="PS50075"/>
    </source>
</evidence>
<gene>
    <name evidence="2" type="ORF">SG35_031705</name>
</gene>